<keyword evidence="4 7" id="KW-0812">Transmembrane</keyword>
<evidence type="ECO:0000256" key="1">
    <source>
        <dbReference type="ARBA" id="ARBA00004651"/>
    </source>
</evidence>
<evidence type="ECO:0000259" key="8">
    <source>
        <dbReference type="Pfam" id="PF03176"/>
    </source>
</evidence>
<comment type="subcellular location">
    <subcellularLocation>
        <location evidence="1">Cell membrane</location>
        <topology evidence="1">Multi-pass membrane protein</topology>
    </subcellularLocation>
</comment>
<keyword evidence="6 7" id="KW-0472">Membrane</keyword>
<dbReference type="EMBL" id="JAVRFD010001108">
    <property type="protein sequence ID" value="MDT0551456.1"/>
    <property type="molecule type" value="Genomic_DNA"/>
</dbReference>
<dbReference type="RefSeq" id="WP_311731654.1">
    <property type="nucleotide sequence ID" value="NZ_JAVRFD010001108.1"/>
</dbReference>
<feature type="non-terminal residue" evidence="9">
    <location>
        <position position="1"/>
    </location>
</feature>
<protein>
    <submittedName>
        <fullName evidence="9">MMPL family transporter</fullName>
    </submittedName>
</protein>
<comment type="caution">
    <text evidence="9">The sequence shown here is derived from an EMBL/GenBank/DDBJ whole genome shotgun (WGS) entry which is preliminary data.</text>
</comment>
<dbReference type="InterPro" id="IPR004869">
    <property type="entry name" value="MMPL_dom"/>
</dbReference>
<evidence type="ECO:0000256" key="4">
    <source>
        <dbReference type="ARBA" id="ARBA00022692"/>
    </source>
</evidence>
<evidence type="ECO:0000313" key="9">
    <source>
        <dbReference type="EMBL" id="MDT0551456.1"/>
    </source>
</evidence>
<dbReference type="PANTHER" id="PTHR33406:SF6">
    <property type="entry name" value="MEMBRANE PROTEIN YDGH-RELATED"/>
    <property type="match status" value="1"/>
</dbReference>
<gene>
    <name evidence="9" type="ORF">RND15_53780</name>
</gene>
<feature type="domain" description="Membrane transport protein MMPL" evidence="8">
    <location>
        <begin position="2"/>
        <end position="133"/>
    </location>
</feature>
<sequence length="133" mass="14356">LEGDEPLDIKAHDFYDEVVAKLEADKQHVEHVQDFWGDPLTASGAQSSDGKASYVQVYTAGNQGEALANESVEAVQKIVESVTPPPGVKAYVTGPAALSADQHIAGDRSMRMIEALTFTVIIIMLLLVYRSIV</sequence>
<dbReference type="PANTHER" id="PTHR33406">
    <property type="entry name" value="MEMBRANE PROTEIN MJ1562-RELATED"/>
    <property type="match status" value="1"/>
</dbReference>
<evidence type="ECO:0000313" key="10">
    <source>
        <dbReference type="Proteomes" id="UP001180754"/>
    </source>
</evidence>
<keyword evidence="3" id="KW-1003">Cell membrane</keyword>
<dbReference type="Proteomes" id="UP001180754">
    <property type="component" value="Unassembled WGS sequence"/>
</dbReference>
<organism evidence="9 10">
    <name type="scientific">Streptomyces lonegramiae</name>
    <dbReference type="NCBI Taxonomy" id="3075524"/>
    <lineage>
        <taxon>Bacteria</taxon>
        <taxon>Bacillati</taxon>
        <taxon>Actinomycetota</taxon>
        <taxon>Actinomycetes</taxon>
        <taxon>Kitasatosporales</taxon>
        <taxon>Streptomycetaceae</taxon>
        <taxon>Streptomyces</taxon>
    </lineage>
</organism>
<reference evidence="9" key="1">
    <citation type="submission" date="2024-05" db="EMBL/GenBank/DDBJ databases">
        <title>30 novel species of actinomycetes from the DSMZ collection.</title>
        <authorList>
            <person name="Nouioui I."/>
        </authorList>
    </citation>
    <scope>NUCLEOTIDE SEQUENCE</scope>
    <source>
        <strain evidence="9">DSM 41529</strain>
    </source>
</reference>
<proteinExistence type="inferred from homology"/>
<dbReference type="SUPFAM" id="SSF82866">
    <property type="entry name" value="Multidrug efflux transporter AcrB transmembrane domain"/>
    <property type="match status" value="1"/>
</dbReference>
<evidence type="ECO:0000256" key="7">
    <source>
        <dbReference type="SAM" id="Phobius"/>
    </source>
</evidence>
<evidence type="ECO:0000256" key="3">
    <source>
        <dbReference type="ARBA" id="ARBA00022475"/>
    </source>
</evidence>
<name>A0ABU2Y0T7_9ACTN</name>
<evidence type="ECO:0000256" key="5">
    <source>
        <dbReference type="ARBA" id="ARBA00022989"/>
    </source>
</evidence>
<evidence type="ECO:0000256" key="6">
    <source>
        <dbReference type="ARBA" id="ARBA00023136"/>
    </source>
</evidence>
<comment type="similarity">
    <text evidence="2">Belongs to the resistance-nodulation-cell division (RND) (TC 2.A.6) family. MmpL subfamily.</text>
</comment>
<accession>A0ABU2Y0T7</accession>
<feature type="non-terminal residue" evidence="9">
    <location>
        <position position="133"/>
    </location>
</feature>
<evidence type="ECO:0000256" key="2">
    <source>
        <dbReference type="ARBA" id="ARBA00010157"/>
    </source>
</evidence>
<keyword evidence="10" id="KW-1185">Reference proteome</keyword>
<dbReference type="InterPro" id="IPR050545">
    <property type="entry name" value="Mycobact_MmpL"/>
</dbReference>
<dbReference type="Pfam" id="PF03176">
    <property type="entry name" value="MMPL"/>
    <property type="match status" value="1"/>
</dbReference>
<feature type="transmembrane region" description="Helical" evidence="7">
    <location>
        <begin position="112"/>
        <end position="132"/>
    </location>
</feature>
<keyword evidence="5 7" id="KW-1133">Transmembrane helix</keyword>